<comment type="caution">
    <text evidence="2">The sequence shown here is derived from an EMBL/GenBank/DDBJ whole genome shotgun (WGS) entry which is preliminary data.</text>
</comment>
<organism evidence="2 3">
    <name type="scientific">Arthrobotrys conoides</name>
    <dbReference type="NCBI Taxonomy" id="74498"/>
    <lineage>
        <taxon>Eukaryota</taxon>
        <taxon>Fungi</taxon>
        <taxon>Dikarya</taxon>
        <taxon>Ascomycota</taxon>
        <taxon>Pezizomycotina</taxon>
        <taxon>Orbiliomycetes</taxon>
        <taxon>Orbiliales</taxon>
        <taxon>Orbiliaceae</taxon>
        <taxon>Arthrobotrys</taxon>
    </lineage>
</organism>
<evidence type="ECO:0000313" key="3">
    <source>
        <dbReference type="Proteomes" id="UP001307849"/>
    </source>
</evidence>
<evidence type="ECO:0000256" key="1">
    <source>
        <dbReference type="SAM" id="MobiDB-lite"/>
    </source>
</evidence>
<dbReference type="EMBL" id="JAVHJM010000004">
    <property type="protein sequence ID" value="KAK6515121.1"/>
    <property type="molecule type" value="Genomic_DNA"/>
</dbReference>
<dbReference type="Proteomes" id="UP001307849">
    <property type="component" value="Unassembled WGS sequence"/>
</dbReference>
<feature type="region of interest" description="Disordered" evidence="1">
    <location>
        <begin position="68"/>
        <end position="88"/>
    </location>
</feature>
<accession>A0AAN8N7B4</accession>
<protein>
    <submittedName>
        <fullName evidence="2">Uncharacterized protein</fullName>
    </submittedName>
</protein>
<reference evidence="2 3" key="1">
    <citation type="submission" date="2019-10" db="EMBL/GenBank/DDBJ databases">
        <authorList>
            <person name="Palmer J.M."/>
        </authorList>
    </citation>
    <scope>NUCLEOTIDE SEQUENCE [LARGE SCALE GENOMIC DNA]</scope>
    <source>
        <strain evidence="2 3">TWF506</strain>
    </source>
</reference>
<keyword evidence="3" id="KW-1185">Reference proteome</keyword>
<proteinExistence type="predicted"/>
<feature type="compositionally biased region" description="Basic residues" evidence="1">
    <location>
        <begin position="71"/>
        <end position="81"/>
    </location>
</feature>
<evidence type="ECO:0000313" key="2">
    <source>
        <dbReference type="EMBL" id="KAK6515121.1"/>
    </source>
</evidence>
<dbReference type="AlphaFoldDB" id="A0AAN8N7B4"/>
<gene>
    <name evidence="2" type="ORF">TWF506_007467</name>
</gene>
<name>A0AAN8N7B4_9PEZI</name>
<sequence length="88" mass="10095">MGKLTNKKIEENGNNYERIEYKEKYRTVSKWGRAQNLEAMADAGQKGCRGRAGMPLAEKRRGDAMVERGRVVRRGYRRQGRRPGAPAR</sequence>